<name>A0A1G5XGU3_9HYPH</name>
<accession>A0A1G5XGU3</accession>
<dbReference type="Proteomes" id="UP000198588">
    <property type="component" value="Unassembled WGS sequence"/>
</dbReference>
<dbReference type="AlphaFoldDB" id="A0A1G5XGU3"/>
<protein>
    <submittedName>
        <fullName evidence="1">Uncharacterized protein</fullName>
    </submittedName>
</protein>
<evidence type="ECO:0000313" key="1">
    <source>
        <dbReference type="EMBL" id="SDA69688.1"/>
    </source>
</evidence>
<sequence length="129" mass="14574">MKQNVPSSSIDDGIRRFADMAFFGRLAILINDAQLDCECRSRLDETLARFAALEIRRIAREHLANARGQRERIEAILFFLQDLDEMGAAERDRSVYLDVALLFDDIANIAKEGAFSMRQLSLSPVQNGP</sequence>
<proteinExistence type="predicted"/>
<evidence type="ECO:0000313" key="2">
    <source>
        <dbReference type="Proteomes" id="UP000198588"/>
    </source>
</evidence>
<gene>
    <name evidence="1" type="ORF">SAMN02927914_02245</name>
</gene>
<dbReference type="RefSeq" id="WP_091577661.1">
    <property type="nucleotide sequence ID" value="NZ_FMXM01000006.1"/>
</dbReference>
<organism evidence="1 2">
    <name type="scientific">Mesorhizobium qingshengii</name>
    <dbReference type="NCBI Taxonomy" id="1165689"/>
    <lineage>
        <taxon>Bacteria</taxon>
        <taxon>Pseudomonadati</taxon>
        <taxon>Pseudomonadota</taxon>
        <taxon>Alphaproteobacteria</taxon>
        <taxon>Hyphomicrobiales</taxon>
        <taxon>Phyllobacteriaceae</taxon>
        <taxon>Mesorhizobium</taxon>
    </lineage>
</organism>
<dbReference type="OrthoDB" id="8019837at2"/>
<reference evidence="1 2" key="1">
    <citation type="submission" date="2016-10" db="EMBL/GenBank/DDBJ databases">
        <authorList>
            <person name="de Groot N.N."/>
        </authorList>
    </citation>
    <scope>NUCLEOTIDE SEQUENCE [LARGE SCALE GENOMIC DNA]</scope>
    <source>
        <strain evidence="1 2">CGMCC 1.12097</strain>
    </source>
</reference>
<dbReference type="EMBL" id="FMXM01000006">
    <property type="protein sequence ID" value="SDA69688.1"/>
    <property type="molecule type" value="Genomic_DNA"/>
</dbReference>